<dbReference type="EMBL" id="CAFBLU010000005">
    <property type="protein sequence ID" value="CAB4865910.1"/>
    <property type="molecule type" value="Genomic_DNA"/>
</dbReference>
<sequence length="190" mass="20205">MESQEAKVCAVSIHKRVSSTLIRRSLTGLVLVALTTAGLSLPAGSVGPGSGLQAGTALAATANSATCSLHPRGVINLVFSRSKYPKIRAHTVAAIRKGWPRVLVVNRTGASARRTRLLRGIPTRHGYDRDEYPPAVGRGHGVGLQSGSGPTGWRADVAYVPSKENRSHGSSMGGKLRKYCNGTKFRYVFQ</sequence>
<proteinExistence type="predicted"/>
<accession>A0A6J7D8I5</accession>
<gene>
    <name evidence="1" type="ORF">UFOPK3444_00449</name>
</gene>
<reference evidence="1" key="1">
    <citation type="submission" date="2020-05" db="EMBL/GenBank/DDBJ databases">
        <authorList>
            <person name="Chiriac C."/>
            <person name="Salcher M."/>
            <person name="Ghai R."/>
            <person name="Kavagutti S V."/>
        </authorList>
    </citation>
    <scope>NUCLEOTIDE SEQUENCE</scope>
</reference>
<name>A0A6J7D8I5_9ZZZZ</name>
<dbReference type="AlphaFoldDB" id="A0A6J7D8I5"/>
<protein>
    <submittedName>
        <fullName evidence="1">Unannotated protein</fullName>
    </submittedName>
</protein>
<evidence type="ECO:0000313" key="1">
    <source>
        <dbReference type="EMBL" id="CAB4865910.1"/>
    </source>
</evidence>
<organism evidence="1">
    <name type="scientific">freshwater metagenome</name>
    <dbReference type="NCBI Taxonomy" id="449393"/>
    <lineage>
        <taxon>unclassified sequences</taxon>
        <taxon>metagenomes</taxon>
        <taxon>ecological metagenomes</taxon>
    </lineage>
</organism>